<comment type="caution">
    <text evidence="2">The sequence shown here is derived from an EMBL/GenBank/DDBJ whole genome shotgun (WGS) entry which is preliminary data.</text>
</comment>
<evidence type="ECO:0000313" key="2">
    <source>
        <dbReference type="EMBL" id="GLQ24609.1"/>
    </source>
</evidence>
<dbReference type="Proteomes" id="UP001161391">
    <property type="component" value="Unassembled WGS sequence"/>
</dbReference>
<keyword evidence="3" id="KW-1185">Reference proteome</keyword>
<evidence type="ECO:0000256" key="1">
    <source>
        <dbReference type="SAM" id="SignalP"/>
    </source>
</evidence>
<feature type="chain" id="PRO_5046653255" description="TonB-dependent receptor" evidence="1">
    <location>
        <begin position="31"/>
        <end position="153"/>
    </location>
</feature>
<gene>
    <name evidence="2" type="ORF">GCM10007853_24830</name>
</gene>
<dbReference type="RefSeq" id="WP_284391219.1">
    <property type="nucleotide sequence ID" value="NZ_BSNK01000002.1"/>
</dbReference>
<name>A0ABQ5VC57_9PROT</name>
<keyword evidence="1" id="KW-0732">Signal</keyword>
<accession>A0ABQ5VC57</accession>
<sequence>MEHTTLTLTRTLILAAAATALTLGASQAHASDNTNTLNAYEAQIWVYEKLAVSETPKVIRHYEALPELVVPLNTDMQMNGLAGAHVIHRSSEFKSDTDLRNFDLVEDSPVFIGTSGQTEFDTRDAQRDSGAYPEALGVDPLYTVAGAGVSTSF</sequence>
<reference evidence="2" key="2">
    <citation type="submission" date="2023-01" db="EMBL/GenBank/DDBJ databases">
        <title>Draft genome sequence of Algimonas ampicilliniresistens strain NBRC 108219.</title>
        <authorList>
            <person name="Sun Q."/>
            <person name="Mori K."/>
        </authorList>
    </citation>
    <scope>NUCLEOTIDE SEQUENCE</scope>
    <source>
        <strain evidence="2">NBRC 108219</strain>
    </source>
</reference>
<dbReference type="EMBL" id="BSNK01000002">
    <property type="protein sequence ID" value="GLQ24609.1"/>
    <property type="molecule type" value="Genomic_DNA"/>
</dbReference>
<proteinExistence type="predicted"/>
<organism evidence="2 3">
    <name type="scientific">Algimonas ampicilliniresistens</name>
    <dbReference type="NCBI Taxonomy" id="1298735"/>
    <lineage>
        <taxon>Bacteria</taxon>
        <taxon>Pseudomonadati</taxon>
        <taxon>Pseudomonadota</taxon>
        <taxon>Alphaproteobacteria</taxon>
        <taxon>Maricaulales</taxon>
        <taxon>Robiginitomaculaceae</taxon>
        <taxon>Algimonas</taxon>
    </lineage>
</organism>
<protein>
    <recommendedName>
        <fullName evidence="4">TonB-dependent receptor</fullName>
    </recommendedName>
</protein>
<feature type="signal peptide" evidence="1">
    <location>
        <begin position="1"/>
        <end position="30"/>
    </location>
</feature>
<evidence type="ECO:0000313" key="3">
    <source>
        <dbReference type="Proteomes" id="UP001161391"/>
    </source>
</evidence>
<evidence type="ECO:0008006" key="4">
    <source>
        <dbReference type="Google" id="ProtNLM"/>
    </source>
</evidence>
<reference evidence="2" key="1">
    <citation type="journal article" date="2014" name="Int. J. Syst. Evol. Microbiol.">
        <title>Complete genome of a new Firmicutes species belonging to the dominant human colonic microbiota ('Ruminococcus bicirculans') reveals two chromosomes and a selective capacity to utilize plant glucans.</title>
        <authorList>
            <consortium name="NISC Comparative Sequencing Program"/>
            <person name="Wegmann U."/>
            <person name="Louis P."/>
            <person name="Goesmann A."/>
            <person name="Henrissat B."/>
            <person name="Duncan S.H."/>
            <person name="Flint H.J."/>
        </authorList>
    </citation>
    <scope>NUCLEOTIDE SEQUENCE</scope>
    <source>
        <strain evidence="2">NBRC 108219</strain>
    </source>
</reference>